<protein>
    <recommendedName>
        <fullName evidence="3">Transposase</fullName>
    </recommendedName>
</protein>
<proteinExistence type="predicted"/>
<dbReference type="EMBL" id="CP092874">
    <property type="protein sequence ID" value="UYV75316.1"/>
    <property type="molecule type" value="Genomic_DNA"/>
</dbReference>
<evidence type="ECO:0000313" key="2">
    <source>
        <dbReference type="Proteomes" id="UP001235939"/>
    </source>
</evidence>
<evidence type="ECO:0000313" key="1">
    <source>
        <dbReference type="EMBL" id="UYV75316.1"/>
    </source>
</evidence>
<reference evidence="1 2" key="1">
    <citation type="submission" date="2022-01" db="EMBL/GenBank/DDBJ databases">
        <title>A chromosomal length assembly of Cordylochernes scorpioides.</title>
        <authorList>
            <person name="Zeh D."/>
            <person name="Zeh J."/>
        </authorList>
    </citation>
    <scope>NUCLEOTIDE SEQUENCE [LARGE SCALE GENOMIC DNA]</scope>
    <source>
        <strain evidence="1">IN4F17</strain>
        <tissue evidence="1">Whole Body</tissue>
    </source>
</reference>
<dbReference type="InterPro" id="IPR001888">
    <property type="entry name" value="Transposase_1"/>
</dbReference>
<gene>
    <name evidence="1" type="ORF">LAZ67_12003473</name>
</gene>
<dbReference type="InterPro" id="IPR052709">
    <property type="entry name" value="Transposase-MT_Hybrid"/>
</dbReference>
<keyword evidence="2" id="KW-1185">Reference proteome</keyword>
<dbReference type="Proteomes" id="UP001235939">
    <property type="component" value="Chromosome 12"/>
</dbReference>
<dbReference type="Gene3D" id="3.30.420.10">
    <property type="entry name" value="Ribonuclease H-like superfamily/Ribonuclease H"/>
    <property type="match status" value="1"/>
</dbReference>
<dbReference type="InterPro" id="IPR036397">
    <property type="entry name" value="RNaseH_sf"/>
</dbReference>
<dbReference type="PANTHER" id="PTHR46060">
    <property type="entry name" value="MARINER MOS1 TRANSPOSASE-LIKE PROTEIN"/>
    <property type="match status" value="1"/>
</dbReference>
<evidence type="ECO:0008006" key="3">
    <source>
        <dbReference type="Google" id="ProtNLM"/>
    </source>
</evidence>
<name>A0ABY6L4V2_9ARAC</name>
<organism evidence="1 2">
    <name type="scientific">Cordylochernes scorpioides</name>
    <dbReference type="NCBI Taxonomy" id="51811"/>
    <lineage>
        <taxon>Eukaryota</taxon>
        <taxon>Metazoa</taxon>
        <taxon>Ecdysozoa</taxon>
        <taxon>Arthropoda</taxon>
        <taxon>Chelicerata</taxon>
        <taxon>Arachnida</taxon>
        <taxon>Pseudoscorpiones</taxon>
        <taxon>Cheliferoidea</taxon>
        <taxon>Chernetidae</taxon>
        <taxon>Cordylochernes</taxon>
    </lineage>
</organism>
<dbReference type="Pfam" id="PF01359">
    <property type="entry name" value="Transposase_1"/>
    <property type="match status" value="1"/>
</dbReference>
<accession>A0ABY6L4V2</accession>
<dbReference type="PANTHER" id="PTHR46060:SF1">
    <property type="entry name" value="MARINER MOS1 TRANSPOSASE-LIKE PROTEIN"/>
    <property type="match status" value="1"/>
</dbReference>
<sequence length="157" mass="18624">MMQTRKEICLDLIESYPGPASEAFKGVITCDETRVYHYDPSSKRQSMQWGHIMSPVKKKKTRLSLSEDKIMITVFWDQDGLILMDMLEKNTSINKKPLKPKHFWSQRYSLQYADEDQQPETRSCLAILDLSRKWVIKRNKLNQRLFDFCSTRWRSAI</sequence>